<dbReference type="EMBL" id="LT629700">
    <property type="protein sequence ID" value="SDL97351.1"/>
    <property type="molecule type" value="Genomic_DNA"/>
</dbReference>
<accession>A0A1G9PFT2</accession>
<organism evidence="1 2">
    <name type="scientific">Corynebacterium mycetoides</name>
    <dbReference type="NCBI Taxonomy" id="38302"/>
    <lineage>
        <taxon>Bacteria</taxon>
        <taxon>Bacillati</taxon>
        <taxon>Actinomycetota</taxon>
        <taxon>Actinomycetes</taxon>
        <taxon>Mycobacteriales</taxon>
        <taxon>Corynebacteriaceae</taxon>
        <taxon>Corynebacterium</taxon>
    </lineage>
</organism>
<proteinExistence type="predicted"/>
<evidence type="ECO:0000313" key="1">
    <source>
        <dbReference type="EMBL" id="SDL97351.1"/>
    </source>
</evidence>
<dbReference type="AlphaFoldDB" id="A0A1G9PFT2"/>
<keyword evidence="2" id="KW-1185">Reference proteome</keyword>
<protein>
    <submittedName>
        <fullName evidence="1">Uncharacterized protein</fullName>
    </submittedName>
</protein>
<gene>
    <name evidence="1" type="ORF">SAMN04488535_1430</name>
</gene>
<reference evidence="2" key="1">
    <citation type="submission" date="2016-10" db="EMBL/GenBank/DDBJ databases">
        <authorList>
            <person name="Varghese N."/>
            <person name="Submissions S."/>
        </authorList>
    </citation>
    <scope>NUCLEOTIDE SEQUENCE [LARGE SCALE GENOMIC DNA]</scope>
    <source>
        <strain evidence="2">DSM 20632</strain>
    </source>
</reference>
<dbReference type="Proteomes" id="UP000199350">
    <property type="component" value="Chromosome I"/>
</dbReference>
<name>A0A1G9PFT2_9CORY</name>
<evidence type="ECO:0000313" key="2">
    <source>
        <dbReference type="Proteomes" id="UP000199350"/>
    </source>
</evidence>
<sequence>MLSSALDIAGDLINYVIWFFNGLISGDPLYNWGSSF</sequence>